<keyword evidence="8 14" id="KW-0067">ATP-binding</keyword>
<gene>
    <name evidence="16" type="ORF">DVS28_a2229</name>
</gene>
<name>A0A346XXG4_9ACTN</name>
<dbReference type="KEGG" id="euz:DVS28_a2229"/>
<comment type="catalytic activity">
    <reaction evidence="12 14">
        <text>2 cob(II)yrinate a,c diamide + reduced [electron-transfer flavoprotein] + 2 ATP = 2 adenosylcob(III)yrinate a,c-diamide + 2 triphosphate + oxidized [electron-transfer flavoprotein] + 3 H(+)</text>
        <dbReference type="Rhea" id="RHEA:11528"/>
        <dbReference type="Rhea" id="RHEA-COMP:10685"/>
        <dbReference type="Rhea" id="RHEA-COMP:10686"/>
        <dbReference type="ChEBI" id="CHEBI:15378"/>
        <dbReference type="ChEBI" id="CHEBI:18036"/>
        <dbReference type="ChEBI" id="CHEBI:30616"/>
        <dbReference type="ChEBI" id="CHEBI:57692"/>
        <dbReference type="ChEBI" id="CHEBI:58307"/>
        <dbReference type="ChEBI" id="CHEBI:58503"/>
        <dbReference type="ChEBI" id="CHEBI:58537"/>
        <dbReference type="EC" id="2.5.1.17"/>
    </reaction>
</comment>
<evidence type="ECO:0000256" key="3">
    <source>
        <dbReference type="ARBA" id="ARBA00012454"/>
    </source>
</evidence>
<keyword evidence="6 14" id="KW-0808">Transferase</keyword>
<evidence type="ECO:0000256" key="9">
    <source>
        <dbReference type="ARBA" id="ARBA00031529"/>
    </source>
</evidence>
<dbReference type="NCBIfam" id="TIGR00636">
    <property type="entry name" value="PduO_Nterm"/>
    <property type="match status" value="1"/>
</dbReference>
<accession>A0A346XXG4</accession>
<dbReference type="InterPro" id="IPR016030">
    <property type="entry name" value="CblAdoTrfase-like"/>
</dbReference>
<evidence type="ECO:0000256" key="6">
    <source>
        <dbReference type="ARBA" id="ARBA00022679"/>
    </source>
</evidence>
<evidence type="ECO:0000256" key="14">
    <source>
        <dbReference type="RuleBase" id="RU366026"/>
    </source>
</evidence>
<evidence type="ECO:0000313" key="17">
    <source>
        <dbReference type="Proteomes" id="UP000264006"/>
    </source>
</evidence>
<dbReference type="SUPFAM" id="SSF89028">
    <property type="entry name" value="Cobalamin adenosyltransferase-like"/>
    <property type="match status" value="1"/>
</dbReference>
<organism evidence="16 17">
    <name type="scientific">Euzebya pacifica</name>
    <dbReference type="NCBI Taxonomy" id="1608957"/>
    <lineage>
        <taxon>Bacteria</taxon>
        <taxon>Bacillati</taxon>
        <taxon>Actinomycetota</taxon>
        <taxon>Nitriliruptoria</taxon>
        <taxon>Euzebyales</taxon>
    </lineage>
</organism>
<comment type="catalytic activity">
    <reaction evidence="13 14">
        <text>2 cob(II)alamin + reduced [electron-transfer flavoprotein] + 2 ATP = 2 adenosylcob(III)alamin + 2 triphosphate + oxidized [electron-transfer flavoprotein] + 3 H(+)</text>
        <dbReference type="Rhea" id="RHEA:28671"/>
        <dbReference type="Rhea" id="RHEA-COMP:10685"/>
        <dbReference type="Rhea" id="RHEA-COMP:10686"/>
        <dbReference type="ChEBI" id="CHEBI:15378"/>
        <dbReference type="ChEBI" id="CHEBI:16304"/>
        <dbReference type="ChEBI" id="CHEBI:18036"/>
        <dbReference type="ChEBI" id="CHEBI:18408"/>
        <dbReference type="ChEBI" id="CHEBI:30616"/>
        <dbReference type="ChEBI" id="CHEBI:57692"/>
        <dbReference type="ChEBI" id="CHEBI:58307"/>
        <dbReference type="EC" id="2.5.1.17"/>
    </reaction>
</comment>
<dbReference type="EMBL" id="CP031165">
    <property type="protein sequence ID" value="AXV06911.1"/>
    <property type="molecule type" value="Genomic_DNA"/>
</dbReference>
<proteinExistence type="inferred from homology"/>
<dbReference type="GO" id="GO:0009236">
    <property type="term" value="P:cobalamin biosynthetic process"/>
    <property type="evidence" value="ECO:0007669"/>
    <property type="project" value="UniProtKB-UniRule"/>
</dbReference>
<evidence type="ECO:0000256" key="10">
    <source>
        <dbReference type="ARBA" id="ARBA00033334"/>
    </source>
</evidence>
<comment type="pathway">
    <text evidence="1 14">Cofactor biosynthesis; adenosylcobalamin biosynthesis; adenosylcobalamin from cob(II)yrinate a,c-diamide: step 2/7.</text>
</comment>
<evidence type="ECO:0000256" key="5">
    <source>
        <dbReference type="ARBA" id="ARBA00022573"/>
    </source>
</evidence>
<keyword evidence="5 14" id="KW-0169">Cobalamin biosynthesis</keyword>
<dbReference type="Pfam" id="PF01923">
    <property type="entry name" value="Cob_adeno_trans"/>
    <property type="match status" value="1"/>
</dbReference>
<evidence type="ECO:0000313" key="16">
    <source>
        <dbReference type="EMBL" id="AXV06911.1"/>
    </source>
</evidence>
<dbReference type="Gene3D" id="1.20.1200.10">
    <property type="entry name" value="Cobalamin adenosyltransferase-like"/>
    <property type="match status" value="1"/>
</dbReference>
<evidence type="ECO:0000256" key="1">
    <source>
        <dbReference type="ARBA" id="ARBA00005121"/>
    </source>
</evidence>
<keyword evidence="17" id="KW-1185">Reference proteome</keyword>
<dbReference type="UniPathway" id="UPA00148">
    <property type="reaction ID" value="UER00233"/>
</dbReference>
<dbReference type="GO" id="GO:0008817">
    <property type="term" value="F:corrinoid adenosyltransferase activity"/>
    <property type="evidence" value="ECO:0007669"/>
    <property type="project" value="UniProtKB-UniRule"/>
</dbReference>
<dbReference type="PANTHER" id="PTHR12213">
    <property type="entry name" value="CORRINOID ADENOSYLTRANSFERASE"/>
    <property type="match status" value="1"/>
</dbReference>
<dbReference type="OrthoDB" id="9778896at2"/>
<evidence type="ECO:0000256" key="11">
    <source>
        <dbReference type="ARBA" id="ARBA00033354"/>
    </source>
</evidence>
<dbReference type="InterPro" id="IPR029499">
    <property type="entry name" value="PduO-typ"/>
</dbReference>
<dbReference type="InterPro" id="IPR036451">
    <property type="entry name" value="CblAdoTrfase-like_sf"/>
</dbReference>
<keyword evidence="7 14" id="KW-0547">Nucleotide-binding</keyword>
<evidence type="ECO:0000256" key="2">
    <source>
        <dbReference type="ARBA" id="ARBA00007487"/>
    </source>
</evidence>
<evidence type="ECO:0000256" key="4">
    <source>
        <dbReference type="ARBA" id="ARBA00020963"/>
    </source>
</evidence>
<dbReference type="EC" id="2.5.1.17" evidence="3 14"/>
<sequence>MKVYTKRGDDGTTGLLYGGRVDKDDLRTGAYGTTDEAVSALGMARAALEPDTEWHDAVLEIQRELFVVGAQLATHVDHWPKLTAGVSKATPEMTEELERRIDALTDRYPLPQEFVVPGGSPAGAAIDLARTVVRRAERLVVAMQRQDLLPDDSPLRYLNRLSDYLFVLARAIEGGDYTRTRA</sequence>
<dbReference type="RefSeq" id="WP_114591491.1">
    <property type="nucleotide sequence ID" value="NZ_CP031165.1"/>
</dbReference>
<evidence type="ECO:0000259" key="15">
    <source>
        <dbReference type="Pfam" id="PF01923"/>
    </source>
</evidence>
<dbReference type="GO" id="GO:0005524">
    <property type="term" value="F:ATP binding"/>
    <property type="evidence" value="ECO:0007669"/>
    <property type="project" value="UniProtKB-UniRule"/>
</dbReference>
<feature type="domain" description="Cobalamin adenosyltransferase-like" evidence="15">
    <location>
        <begin position="3"/>
        <end position="171"/>
    </location>
</feature>
<evidence type="ECO:0000256" key="12">
    <source>
        <dbReference type="ARBA" id="ARBA00048555"/>
    </source>
</evidence>
<dbReference type="Proteomes" id="UP000264006">
    <property type="component" value="Chromosome"/>
</dbReference>
<evidence type="ECO:0000256" key="8">
    <source>
        <dbReference type="ARBA" id="ARBA00022840"/>
    </source>
</evidence>
<evidence type="ECO:0000256" key="7">
    <source>
        <dbReference type="ARBA" id="ARBA00022741"/>
    </source>
</evidence>
<dbReference type="PANTHER" id="PTHR12213:SF0">
    <property type="entry name" value="CORRINOID ADENOSYLTRANSFERASE MMAB"/>
    <property type="match status" value="1"/>
</dbReference>
<dbReference type="AlphaFoldDB" id="A0A346XXG4"/>
<comment type="similarity">
    <text evidence="2 14">Belongs to the Cob(I)alamin adenosyltransferase family.</text>
</comment>
<protein>
    <recommendedName>
        <fullName evidence="4 14">Corrinoid adenosyltransferase</fullName>
        <ecNumber evidence="3 14">2.5.1.17</ecNumber>
    </recommendedName>
    <alternativeName>
        <fullName evidence="9 14">Cob(II)alamin adenosyltransferase</fullName>
    </alternativeName>
    <alternativeName>
        <fullName evidence="11 14">Cob(II)yrinic acid a,c-diamide adenosyltransferase</fullName>
    </alternativeName>
    <alternativeName>
        <fullName evidence="10 14">Cobinamide/cobalamin adenosyltransferase</fullName>
    </alternativeName>
</protein>
<reference evidence="16 17" key="1">
    <citation type="submission" date="2018-09" db="EMBL/GenBank/DDBJ databases">
        <title>Complete genome sequence of Euzebya sp. DY32-46 isolated from seawater of Pacific Ocean.</title>
        <authorList>
            <person name="Xu L."/>
            <person name="Wu Y.-H."/>
            <person name="Xu X.-W."/>
        </authorList>
    </citation>
    <scope>NUCLEOTIDE SEQUENCE [LARGE SCALE GENOMIC DNA]</scope>
    <source>
        <strain evidence="16 17">DY32-46</strain>
    </source>
</reference>
<evidence type="ECO:0000256" key="13">
    <source>
        <dbReference type="ARBA" id="ARBA00048692"/>
    </source>
</evidence>